<evidence type="ECO:0000313" key="4">
    <source>
        <dbReference type="Proteomes" id="UP000019402"/>
    </source>
</evidence>
<dbReference type="OrthoDB" id="9796689at2"/>
<feature type="domain" description="BD-FAE-like" evidence="2">
    <location>
        <begin position="65"/>
        <end position="165"/>
    </location>
</feature>
<dbReference type="InterPro" id="IPR029058">
    <property type="entry name" value="AB_hydrolase_fold"/>
</dbReference>
<keyword evidence="1 3" id="KW-0378">Hydrolase</keyword>
<name>W7Y4C8_9BACT</name>
<dbReference type="Pfam" id="PF20434">
    <property type="entry name" value="BD-FAE"/>
    <property type="match status" value="1"/>
</dbReference>
<evidence type="ECO:0000256" key="1">
    <source>
        <dbReference type="ARBA" id="ARBA00022801"/>
    </source>
</evidence>
<evidence type="ECO:0000313" key="3">
    <source>
        <dbReference type="EMBL" id="GAF02438.1"/>
    </source>
</evidence>
<dbReference type="EMBL" id="BAMD01000009">
    <property type="protein sequence ID" value="GAF02438.1"/>
    <property type="molecule type" value="Genomic_DNA"/>
</dbReference>
<dbReference type="PANTHER" id="PTHR48081:SF6">
    <property type="entry name" value="PEPTIDASE S9 PROLYL OLIGOPEPTIDASE CATALYTIC DOMAIN-CONTAINING PROTEIN"/>
    <property type="match status" value="1"/>
</dbReference>
<protein>
    <submittedName>
        <fullName evidence="3">Alpha/beta hydrolase fold protein</fullName>
    </submittedName>
</protein>
<keyword evidence="4" id="KW-1185">Reference proteome</keyword>
<proteinExistence type="predicted"/>
<dbReference type="InterPro" id="IPR049492">
    <property type="entry name" value="BD-FAE-like_dom"/>
</dbReference>
<reference evidence="3 4" key="1">
    <citation type="journal article" date="2014" name="Genome Announc.">
        <title>Draft Genome Sequence of Cytophaga fermentans JCM 21142T, a Facultative Anaerobe Isolated from Marine Mud.</title>
        <authorList>
            <person name="Starns D."/>
            <person name="Oshima K."/>
            <person name="Suda W."/>
            <person name="Iino T."/>
            <person name="Yuki M."/>
            <person name="Inoue J."/>
            <person name="Kitamura K."/>
            <person name="Iida T."/>
            <person name="Darby A."/>
            <person name="Hattori M."/>
            <person name="Ohkuma M."/>
        </authorList>
    </citation>
    <scope>NUCLEOTIDE SEQUENCE [LARGE SCALE GENOMIC DNA]</scope>
    <source>
        <strain evidence="3 4">JCM 21142</strain>
    </source>
</reference>
<organism evidence="3 4">
    <name type="scientific">Saccharicrinis fermentans DSM 9555 = JCM 21142</name>
    <dbReference type="NCBI Taxonomy" id="869213"/>
    <lineage>
        <taxon>Bacteria</taxon>
        <taxon>Pseudomonadati</taxon>
        <taxon>Bacteroidota</taxon>
        <taxon>Bacteroidia</taxon>
        <taxon>Marinilabiliales</taxon>
        <taxon>Marinilabiliaceae</taxon>
        <taxon>Saccharicrinis</taxon>
    </lineage>
</organism>
<sequence>MKHIYLTLIVLLIFTSLMGQERDTIRLWSGEVPNEPLPKGAAVVSDNDKGNVLRLSQITDPAMVIFEPEMANGSGAGIIVCPGGGYSILAVDKEGYEIAEWLNKLGYTAFVLQYRIPKKREAALIDIQRAIRVVRSKVDIYGLHADRIGVMGFSAGGSLCARASTHFSVDTYAKSEALDSLSCRPDFSLLIYPAYLDEGLNNSLSPELDITEQTPPFFIFGTADDRYGNSPLVFTKALRDHQIPVDLHIISKGGHGYGLRPGNVAAQTWPALAEKWLSRTIR</sequence>
<dbReference type="STRING" id="869213.GCA_000517085_03426"/>
<dbReference type="eggNOG" id="COG0657">
    <property type="taxonomic scope" value="Bacteria"/>
</dbReference>
<dbReference type="AlphaFoldDB" id="W7Y4C8"/>
<dbReference type="PANTHER" id="PTHR48081">
    <property type="entry name" value="AB HYDROLASE SUPERFAMILY PROTEIN C4A8.06C"/>
    <property type="match status" value="1"/>
</dbReference>
<dbReference type="InterPro" id="IPR050300">
    <property type="entry name" value="GDXG_lipolytic_enzyme"/>
</dbReference>
<evidence type="ECO:0000259" key="2">
    <source>
        <dbReference type="Pfam" id="PF20434"/>
    </source>
</evidence>
<accession>W7Y4C8</accession>
<gene>
    <name evidence="3" type="ORF">JCM21142_31073</name>
</gene>
<dbReference type="SUPFAM" id="SSF53474">
    <property type="entry name" value="alpha/beta-Hydrolases"/>
    <property type="match status" value="1"/>
</dbReference>
<dbReference type="RefSeq" id="WP_027472838.1">
    <property type="nucleotide sequence ID" value="NZ_BAMD01000009.1"/>
</dbReference>
<dbReference type="Proteomes" id="UP000019402">
    <property type="component" value="Unassembled WGS sequence"/>
</dbReference>
<dbReference type="Gene3D" id="3.40.50.1820">
    <property type="entry name" value="alpha/beta hydrolase"/>
    <property type="match status" value="1"/>
</dbReference>
<comment type="caution">
    <text evidence="3">The sequence shown here is derived from an EMBL/GenBank/DDBJ whole genome shotgun (WGS) entry which is preliminary data.</text>
</comment>
<dbReference type="GO" id="GO:0016787">
    <property type="term" value="F:hydrolase activity"/>
    <property type="evidence" value="ECO:0007669"/>
    <property type="project" value="UniProtKB-KW"/>
</dbReference>